<dbReference type="RefSeq" id="YP_009151161.1">
    <property type="nucleotide sequence ID" value="NC_027366.1"/>
</dbReference>
<dbReference type="InterPro" id="IPR002477">
    <property type="entry name" value="Peptidoglycan-bd-like"/>
</dbReference>
<dbReference type="GO" id="GO:0030420">
    <property type="term" value="P:establishment of competence for transformation"/>
    <property type="evidence" value="ECO:0007669"/>
    <property type="project" value="UniProtKB-KW"/>
</dbReference>
<dbReference type="Pfam" id="PF01471">
    <property type="entry name" value="PG_binding_1"/>
    <property type="match status" value="1"/>
</dbReference>
<evidence type="ECO:0000256" key="7">
    <source>
        <dbReference type="ARBA" id="ARBA00022969"/>
    </source>
</evidence>
<evidence type="ECO:0000256" key="1">
    <source>
        <dbReference type="ARBA" id="ARBA00001561"/>
    </source>
</evidence>
<comment type="catalytic activity">
    <reaction evidence="1">
        <text>Hydrolyzes the link between N-acetylmuramoyl residues and L-amino acid residues in certain cell-wall glycopeptides.</text>
        <dbReference type="EC" id="3.5.1.28"/>
    </reaction>
</comment>
<dbReference type="InterPro" id="IPR051206">
    <property type="entry name" value="NAMLAA_amidase_2"/>
</dbReference>
<feature type="domain" description="N-acetylmuramoyl-L-alanine amidase" evidence="10">
    <location>
        <begin position="12"/>
        <end position="142"/>
    </location>
</feature>
<accession>A0A0A0RNZ5</accession>
<keyword evidence="8" id="KW-0178">Competence</keyword>
<reference evidence="11 12" key="1">
    <citation type="submission" date="2014-07" db="EMBL/GenBank/DDBJ databases">
        <title>Complete Genome of Bacillus megaterium Myophage Mater.</title>
        <authorList>
            <person name="Lancaster J.C."/>
            <person name="Hodde M.K."/>
            <person name="Hernandez A.C."/>
            <person name="Everett G.F.K."/>
        </authorList>
    </citation>
    <scope>NUCLEOTIDE SEQUENCE [LARGE SCALE GENOMIC DNA]</scope>
</reference>
<comment type="similarity">
    <text evidence="2">Belongs to the N-acetylmuramoyl-L-alanine amidase 2 family.</text>
</comment>
<dbReference type="GO" id="GO:0071555">
    <property type="term" value="P:cell wall organization"/>
    <property type="evidence" value="ECO:0007669"/>
    <property type="project" value="UniProtKB-KW"/>
</dbReference>
<dbReference type="KEGG" id="vg:24607107"/>
<gene>
    <name evidence="11" type="ORF">CPT_Mater202</name>
</gene>
<dbReference type="Gene3D" id="1.10.101.10">
    <property type="entry name" value="PGBD-like superfamily/PGBD"/>
    <property type="match status" value="2"/>
</dbReference>
<dbReference type="GO" id="GO:0042742">
    <property type="term" value="P:defense response to bacterium"/>
    <property type="evidence" value="ECO:0007669"/>
    <property type="project" value="UniProtKB-KW"/>
</dbReference>
<dbReference type="GO" id="GO:0009253">
    <property type="term" value="P:peptidoglycan catabolic process"/>
    <property type="evidence" value="ECO:0007669"/>
    <property type="project" value="InterPro"/>
</dbReference>
<evidence type="ECO:0000256" key="5">
    <source>
        <dbReference type="ARBA" id="ARBA00022638"/>
    </source>
</evidence>
<evidence type="ECO:0000256" key="4">
    <source>
        <dbReference type="ARBA" id="ARBA00022529"/>
    </source>
</evidence>
<name>A0A0A0RNZ5_9CAUD</name>
<dbReference type="SUPFAM" id="SSF47090">
    <property type="entry name" value="PGBD-like"/>
    <property type="match status" value="2"/>
</dbReference>
<dbReference type="Gene3D" id="3.40.80.10">
    <property type="entry name" value="Peptidoglycan recognition protein-like"/>
    <property type="match status" value="1"/>
</dbReference>
<dbReference type="Pfam" id="PF01510">
    <property type="entry name" value="Amidase_2"/>
    <property type="match status" value="1"/>
</dbReference>
<dbReference type="GO" id="GO:0030435">
    <property type="term" value="P:sporulation resulting in formation of a cellular spore"/>
    <property type="evidence" value="ECO:0007669"/>
    <property type="project" value="UniProtKB-KW"/>
</dbReference>
<dbReference type="InterPro" id="IPR036366">
    <property type="entry name" value="PGBDSf"/>
</dbReference>
<dbReference type="Proteomes" id="UP000030206">
    <property type="component" value="Segment"/>
</dbReference>
<keyword evidence="7" id="KW-0749">Sporulation</keyword>
<dbReference type="SMART" id="SM00644">
    <property type="entry name" value="Ami_2"/>
    <property type="match status" value="1"/>
</dbReference>
<evidence type="ECO:0000313" key="11">
    <source>
        <dbReference type="EMBL" id="AIW03359.1"/>
    </source>
</evidence>
<evidence type="ECO:0000256" key="6">
    <source>
        <dbReference type="ARBA" id="ARBA00022801"/>
    </source>
</evidence>
<dbReference type="SUPFAM" id="SSF55846">
    <property type="entry name" value="N-acetylmuramoyl-L-alanine amidase-like"/>
    <property type="match status" value="1"/>
</dbReference>
<dbReference type="OrthoDB" id="7196at10239"/>
<organism evidence="11 12">
    <name type="scientific">Bacillus phage Mater</name>
    <dbReference type="NCBI Taxonomy" id="1540090"/>
    <lineage>
        <taxon>Viruses</taxon>
        <taxon>Duplodnaviria</taxon>
        <taxon>Heunggongvirae</taxon>
        <taxon>Uroviricota</taxon>
        <taxon>Caudoviricetes</taxon>
        <taxon>Herelleviridae</taxon>
        <taxon>Bastillevirinae</taxon>
        <taxon>Matervirus</taxon>
        <taxon>Matervirus mater</taxon>
    </lineage>
</organism>
<dbReference type="CDD" id="cd06583">
    <property type="entry name" value="PGRP"/>
    <property type="match status" value="1"/>
</dbReference>
<dbReference type="GeneID" id="24607107"/>
<evidence type="ECO:0000256" key="3">
    <source>
        <dbReference type="ARBA" id="ARBA00011901"/>
    </source>
</evidence>
<keyword evidence="9" id="KW-0961">Cell wall biogenesis/degradation</keyword>
<protein>
    <recommendedName>
        <fullName evidence="3">N-acetylmuramoyl-L-alanine amidase</fullName>
        <ecNumber evidence="3">3.5.1.28</ecNumber>
    </recommendedName>
</protein>
<keyword evidence="6" id="KW-0378">Hydrolase</keyword>
<dbReference type="GO" id="GO:0008745">
    <property type="term" value="F:N-acetylmuramoyl-L-alanine amidase activity"/>
    <property type="evidence" value="ECO:0007669"/>
    <property type="project" value="UniProtKB-EC"/>
</dbReference>
<proteinExistence type="inferred from homology"/>
<dbReference type="PANTHER" id="PTHR30417">
    <property type="entry name" value="N-ACETYLMURAMOYL-L-ALANINE AMIDASE AMID"/>
    <property type="match status" value="1"/>
</dbReference>
<dbReference type="InterPro" id="IPR036365">
    <property type="entry name" value="PGBD-like_sf"/>
</dbReference>
<dbReference type="EC" id="3.5.1.28" evidence="3"/>
<evidence type="ECO:0000259" key="10">
    <source>
        <dbReference type="SMART" id="SM00644"/>
    </source>
</evidence>
<dbReference type="GO" id="GO:0001897">
    <property type="term" value="P:symbiont-mediated cytolysis of host cell"/>
    <property type="evidence" value="ECO:0007669"/>
    <property type="project" value="UniProtKB-ARBA"/>
</dbReference>
<evidence type="ECO:0000256" key="2">
    <source>
        <dbReference type="ARBA" id="ARBA00007553"/>
    </source>
</evidence>
<evidence type="ECO:0000256" key="8">
    <source>
        <dbReference type="ARBA" id="ARBA00023287"/>
    </source>
</evidence>
<dbReference type="InterPro" id="IPR002502">
    <property type="entry name" value="Amidase_domain"/>
</dbReference>
<keyword evidence="5" id="KW-0081">Bacteriolytic enzyme</keyword>
<evidence type="ECO:0000313" key="12">
    <source>
        <dbReference type="Proteomes" id="UP000030206"/>
    </source>
</evidence>
<dbReference type="EMBL" id="KM236245">
    <property type="protein sequence ID" value="AIW03359.1"/>
    <property type="molecule type" value="Genomic_DNA"/>
</dbReference>
<sequence>MVQIKQMLVSPSLAKDVTYSGYNPCNFIIIHETDNEGATADANAHARLQAGGNSRAASWHYTVDDKGAYQSFDDRKQCWAAGSKKYNQVGISIEICVNKGGDYKKAVANTAELVKILMARHNIPKSAVITHRVSSGWKNCPRHLRDGDKGVTWNNFLAMLDGKAVTPTVTTKPAPAPSVPTTESTGGSKYVRAAQLFVNGSGYPTKAKFAPITVDGYNGPKTKDALTRVLQYLGGTTPDGLWGPKTAAAVQLVSRKTTAASWVCLVQSALNAKGASLAVDGIFGSASDAALRGFQKSHGLAADGIAGVLTFQKLLG</sequence>
<evidence type="ECO:0000256" key="9">
    <source>
        <dbReference type="ARBA" id="ARBA00023316"/>
    </source>
</evidence>
<dbReference type="GO" id="GO:0009254">
    <property type="term" value="P:peptidoglycan turnover"/>
    <property type="evidence" value="ECO:0007669"/>
    <property type="project" value="TreeGrafter"/>
</dbReference>
<dbReference type="InterPro" id="IPR036505">
    <property type="entry name" value="Amidase/PGRP_sf"/>
</dbReference>
<dbReference type="PANTHER" id="PTHR30417:SF11">
    <property type="entry name" value="N-ACETYLMURAMOYL-L-ALANINE AMIDASE XLYA"/>
    <property type="match status" value="1"/>
</dbReference>
<keyword evidence="12" id="KW-1185">Reference proteome</keyword>
<keyword evidence="4" id="KW-0929">Antimicrobial</keyword>